<reference evidence="1" key="1">
    <citation type="submission" date="2018-05" db="EMBL/GenBank/DDBJ databases">
        <authorList>
            <person name="Lanie J.A."/>
            <person name="Ng W.-L."/>
            <person name="Kazmierczak K.M."/>
            <person name="Andrzejewski T.M."/>
            <person name="Davidsen T.M."/>
            <person name="Wayne K.J."/>
            <person name="Tettelin H."/>
            <person name="Glass J.I."/>
            <person name="Rusch D."/>
            <person name="Podicherti R."/>
            <person name="Tsui H.-C.T."/>
            <person name="Winkler M.E."/>
        </authorList>
    </citation>
    <scope>NUCLEOTIDE SEQUENCE</scope>
</reference>
<dbReference type="SMART" id="SM00564">
    <property type="entry name" value="PQQ"/>
    <property type="match status" value="1"/>
</dbReference>
<sequence length="56" mass="6244">MKSGAVLWEFKAIDVSKSLAIGFDGTIYFGSYTEKKVYALDGKTGSKKWEFNTSNK</sequence>
<evidence type="ECO:0000313" key="1">
    <source>
        <dbReference type="EMBL" id="SVE50806.1"/>
    </source>
</evidence>
<feature type="non-terminal residue" evidence="1">
    <location>
        <position position="56"/>
    </location>
</feature>
<dbReference type="SUPFAM" id="SSF50998">
    <property type="entry name" value="Quinoprotein alcohol dehydrogenase-like"/>
    <property type="match status" value="1"/>
</dbReference>
<protein>
    <submittedName>
        <fullName evidence="1">Uncharacterized protein</fullName>
    </submittedName>
</protein>
<dbReference type="AlphaFoldDB" id="A0A383E1W1"/>
<dbReference type="InterPro" id="IPR018391">
    <property type="entry name" value="PQQ_b-propeller_rpt"/>
</dbReference>
<name>A0A383E1W1_9ZZZZ</name>
<organism evidence="1">
    <name type="scientific">marine metagenome</name>
    <dbReference type="NCBI Taxonomy" id="408172"/>
    <lineage>
        <taxon>unclassified sequences</taxon>
        <taxon>metagenomes</taxon>
        <taxon>ecological metagenomes</taxon>
    </lineage>
</organism>
<accession>A0A383E1W1</accession>
<gene>
    <name evidence="1" type="ORF">METZ01_LOCUS503660</name>
</gene>
<dbReference type="InterPro" id="IPR011047">
    <property type="entry name" value="Quinoprotein_ADH-like_sf"/>
</dbReference>
<dbReference type="EMBL" id="UINC01222150">
    <property type="protein sequence ID" value="SVE50806.1"/>
    <property type="molecule type" value="Genomic_DNA"/>
</dbReference>
<proteinExistence type="predicted"/>
<dbReference type="Gene3D" id="2.40.128.630">
    <property type="match status" value="1"/>
</dbReference>